<dbReference type="AlphaFoldDB" id="C9MTW6"/>
<gene>
    <name evidence="1" type="ORF">HMPREF0973_03095</name>
</gene>
<protein>
    <submittedName>
        <fullName evidence="1">Uncharacterized protein</fullName>
    </submittedName>
</protein>
<comment type="caution">
    <text evidence="1">The sequence shown here is derived from an EMBL/GenBank/DDBJ whole genome shotgun (WGS) entry which is preliminary data.</text>
</comment>
<dbReference type="Proteomes" id="UP000003327">
    <property type="component" value="Unassembled WGS sequence"/>
</dbReference>
<proteinExistence type="predicted"/>
<organism evidence="1 2">
    <name type="scientific">Prevotella veroralis F0319</name>
    <dbReference type="NCBI Taxonomy" id="649761"/>
    <lineage>
        <taxon>Bacteria</taxon>
        <taxon>Pseudomonadati</taxon>
        <taxon>Bacteroidota</taxon>
        <taxon>Bacteroidia</taxon>
        <taxon>Bacteroidales</taxon>
        <taxon>Prevotellaceae</taxon>
        <taxon>Prevotella</taxon>
    </lineage>
</organism>
<sequence>MRDDAPGEGIALMDEVGRAALGELVIDEAATSDLLASEDDKRVSHMSRTAQAWNRRVLKIGADTGE</sequence>
<feature type="non-terminal residue" evidence="1">
    <location>
        <position position="66"/>
    </location>
</feature>
<dbReference type="EMBL" id="ACVA01000091">
    <property type="protein sequence ID" value="EEX17050.1"/>
    <property type="molecule type" value="Genomic_DNA"/>
</dbReference>
<dbReference type="eggNOG" id="COG3451">
    <property type="taxonomic scope" value="Bacteria"/>
</dbReference>
<reference evidence="1 2" key="1">
    <citation type="submission" date="2009-09" db="EMBL/GenBank/DDBJ databases">
        <authorList>
            <person name="Weinstock G."/>
            <person name="Sodergren E."/>
            <person name="Clifton S."/>
            <person name="Fulton L."/>
            <person name="Fulton B."/>
            <person name="Courtney L."/>
            <person name="Fronick C."/>
            <person name="Harrison M."/>
            <person name="Strong C."/>
            <person name="Farmer C."/>
            <person name="Delahaunty K."/>
            <person name="Markovic C."/>
            <person name="Hall O."/>
            <person name="Minx P."/>
            <person name="Tomlinson C."/>
            <person name="Mitreva M."/>
            <person name="Nelson J."/>
            <person name="Hou S."/>
            <person name="Wollam A."/>
            <person name="Pepin K.H."/>
            <person name="Johnson M."/>
            <person name="Bhonagiri V."/>
            <person name="Nash W.E."/>
            <person name="Warren W."/>
            <person name="Chinwalla A."/>
            <person name="Mardis E.R."/>
            <person name="Wilson R.K."/>
        </authorList>
    </citation>
    <scope>NUCLEOTIDE SEQUENCE [LARGE SCALE GENOMIC DNA]</scope>
    <source>
        <strain evidence="1 2">F0319</strain>
    </source>
</reference>
<dbReference type="HOGENOM" id="CLU_2837345_0_0_10"/>
<name>C9MTW6_9BACT</name>
<evidence type="ECO:0000313" key="1">
    <source>
        <dbReference type="EMBL" id="EEX17050.1"/>
    </source>
</evidence>
<keyword evidence="2" id="KW-1185">Reference proteome</keyword>
<evidence type="ECO:0000313" key="2">
    <source>
        <dbReference type="Proteomes" id="UP000003327"/>
    </source>
</evidence>
<accession>C9MTW6</accession>